<dbReference type="PANTHER" id="PTHR43409">
    <property type="entry name" value="ANAEROBIC MAGNESIUM-PROTOPORPHYRIN IX MONOMETHYL ESTER CYCLASE-RELATED"/>
    <property type="match status" value="1"/>
</dbReference>
<protein>
    <submittedName>
        <fullName evidence="7">Oxygen-independent coproporphyrinogen iii oxidase, fe-s oxidoreductase</fullName>
    </submittedName>
</protein>
<dbReference type="InterPro" id="IPR007197">
    <property type="entry name" value="rSAM"/>
</dbReference>
<dbReference type="SFLD" id="SFLDG01082">
    <property type="entry name" value="B12-binding_domain_containing"/>
    <property type="match status" value="1"/>
</dbReference>
<comment type="cofactor">
    <cofactor evidence="1">
        <name>[4Fe-4S] cluster</name>
        <dbReference type="ChEBI" id="CHEBI:49883"/>
    </cofactor>
</comment>
<dbReference type="CDD" id="cd01335">
    <property type="entry name" value="Radical_SAM"/>
    <property type="match status" value="1"/>
</dbReference>
<evidence type="ECO:0000256" key="5">
    <source>
        <dbReference type="ARBA" id="ARBA00023014"/>
    </source>
</evidence>
<dbReference type="Gene3D" id="3.20.20.70">
    <property type="entry name" value="Aldolase class I"/>
    <property type="match status" value="1"/>
</dbReference>
<dbReference type="InterPro" id="IPR013785">
    <property type="entry name" value="Aldolase_TIM"/>
</dbReference>
<name>A0A0W8FMG9_9ZZZZ</name>
<reference evidence="7" key="1">
    <citation type="journal article" date="2015" name="Proc. Natl. Acad. Sci. U.S.A.">
        <title>Networks of energetic and metabolic interactions define dynamics in microbial communities.</title>
        <authorList>
            <person name="Embree M."/>
            <person name="Liu J.K."/>
            <person name="Al-Bassam M.M."/>
            <person name="Zengler K."/>
        </authorList>
    </citation>
    <scope>NUCLEOTIDE SEQUENCE</scope>
</reference>
<dbReference type="SFLD" id="SFLDS00029">
    <property type="entry name" value="Radical_SAM"/>
    <property type="match status" value="1"/>
</dbReference>
<dbReference type="InterPro" id="IPR051198">
    <property type="entry name" value="BchE-like"/>
</dbReference>
<evidence type="ECO:0000259" key="6">
    <source>
        <dbReference type="PROSITE" id="PS51918"/>
    </source>
</evidence>
<dbReference type="PANTHER" id="PTHR43409:SF4">
    <property type="entry name" value="RADICAL SAM SUPERFAMILY PROTEIN"/>
    <property type="match status" value="1"/>
</dbReference>
<dbReference type="GO" id="GO:0046872">
    <property type="term" value="F:metal ion binding"/>
    <property type="evidence" value="ECO:0007669"/>
    <property type="project" value="UniProtKB-KW"/>
</dbReference>
<dbReference type="Pfam" id="PF04055">
    <property type="entry name" value="Radical_SAM"/>
    <property type="match status" value="1"/>
</dbReference>
<evidence type="ECO:0000256" key="4">
    <source>
        <dbReference type="ARBA" id="ARBA00023004"/>
    </source>
</evidence>
<evidence type="ECO:0000256" key="2">
    <source>
        <dbReference type="ARBA" id="ARBA00022691"/>
    </source>
</evidence>
<dbReference type="SFLD" id="SFLDG01095">
    <property type="entry name" value="Uncharacterised_Radical_SAM_Su"/>
    <property type="match status" value="1"/>
</dbReference>
<keyword evidence="4" id="KW-0408">Iron</keyword>
<comment type="caution">
    <text evidence="7">The sequence shown here is derived from an EMBL/GenBank/DDBJ whole genome shotgun (WGS) entry which is preliminary data.</text>
</comment>
<sequence>MRYEGNIFRPFSEANSYLLQCTIGCSHNQCTFCGMYKDKKYKERSLGEIVEDIAMAGDSYGDVEKVFLCDGDAIALETDTLLAILKELYQTFPSLRHVGSYVGPQSTLSKPMEELKTLRKAGLTKAYLGVETGDNELLKKVRKGVDDKQMLKAGQNLVAAGINLSAMVLLGLAGRGEVSRTHALATAKICNEMKPQYLAALTVTPVPGTVLYRQVQQGEFELLNPFETLEEMKQILENITADNIKFVGTHASNYLPVTGTLQKDKQKMIDMIDAVLKNRDESMLRPDHLRGL</sequence>
<dbReference type="GO" id="GO:0003824">
    <property type="term" value="F:catalytic activity"/>
    <property type="evidence" value="ECO:0007669"/>
    <property type="project" value="InterPro"/>
</dbReference>
<evidence type="ECO:0000256" key="1">
    <source>
        <dbReference type="ARBA" id="ARBA00001966"/>
    </source>
</evidence>
<dbReference type="SUPFAM" id="SSF102114">
    <property type="entry name" value="Radical SAM enzymes"/>
    <property type="match status" value="1"/>
</dbReference>
<dbReference type="SMART" id="SM00729">
    <property type="entry name" value="Elp3"/>
    <property type="match status" value="1"/>
</dbReference>
<proteinExistence type="predicted"/>
<dbReference type="GO" id="GO:0051536">
    <property type="term" value="F:iron-sulfur cluster binding"/>
    <property type="evidence" value="ECO:0007669"/>
    <property type="project" value="UniProtKB-KW"/>
</dbReference>
<dbReference type="PROSITE" id="PS51918">
    <property type="entry name" value="RADICAL_SAM"/>
    <property type="match status" value="1"/>
</dbReference>
<evidence type="ECO:0000256" key="3">
    <source>
        <dbReference type="ARBA" id="ARBA00022723"/>
    </source>
</evidence>
<evidence type="ECO:0000313" key="7">
    <source>
        <dbReference type="EMBL" id="KUG22109.1"/>
    </source>
</evidence>
<dbReference type="InterPro" id="IPR058240">
    <property type="entry name" value="rSAM_sf"/>
</dbReference>
<gene>
    <name evidence="7" type="ORF">ASZ90_008127</name>
</gene>
<feature type="domain" description="Radical SAM core" evidence="6">
    <location>
        <begin position="11"/>
        <end position="242"/>
    </location>
</feature>
<keyword evidence="5" id="KW-0411">Iron-sulfur</keyword>
<keyword evidence="2" id="KW-0949">S-adenosyl-L-methionine</keyword>
<organism evidence="7">
    <name type="scientific">hydrocarbon metagenome</name>
    <dbReference type="NCBI Taxonomy" id="938273"/>
    <lineage>
        <taxon>unclassified sequences</taxon>
        <taxon>metagenomes</taxon>
        <taxon>ecological metagenomes</taxon>
    </lineage>
</organism>
<accession>A0A0W8FMG9</accession>
<keyword evidence="3" id="KW-0479">Metal-binding</keyword>
<dbReference type="AlphaFoldDB" id="A0A0W8FMG9"/>
<dbReference type="EMBL" id="LNQE01000986">
    <property type="protein sequence ID" value="KUG22109.1"/>
    <property type="molecule type" value="Genomic_DNA"/>
</dbReference>
<dbReference type="InterPro" id="IPR006638">
    <property type="entry name" value="Elp3/MiaA/NifB-like_rSAM"/>
</dbReference>